<reference evidence="1 2" key="1">
    <citation type="journal article" date="2013" name="PLoS ONE">
        <title>Identification and characterization of three novel lipases belonging to families II and V from Anaerovibrio lipolyticus 5ST.</title>
        <authorList>
            <person name="Prive F."/>
            <person name="Kaderbhai N.N."/>
            <person name="Girdwood S."/>
            <person name="Worgan H.J."/>
            <person name="Pinloche E."/>
            <person name="Scollan N.D."/>
            <person name="Huws S.A."/>
            <person name="Newbold C.J."/>
        </authorList>
    </citation>
    <scope>NUCLEOTIDE SEQUENCE [LARGE SCALE GENOMIC DNA]</scope>
    <source>
        <strain evidence="1 2">5S</strain>
    </source>
</reference>
<dbReference type="STRING" id="82374.NZ47_04330"/>
<evidence type="ECO:0000313" key="2">
    <source>
        <dbReference type="Proteomes" id="UP000030993"/>
    </source>
</evidence>
<evidence type="ECO:0000313" key="1">
    <source>
        <dbReference type="EMBL" id="KHM52515.1"/>
    </source>
</evidence>
<keyword evidence="2" id="KW-1185">Reference proteome</keyword>
<dbReference type="AlphaFoldDB" id="A0A0B2JVY0"/>
<sequence length="149" mass="17486">MNLKADAFGSFLNKNDIKDFQVKELSDDEQNTAVFCTNIVVENQRLPSWVLLNESPFITIRVMILQNALTMDNELKSMYFVNGQNRDFRPFKMYFDGDGALIMELCWAVNGQPQEDFSTLGNEIYRGLDMVIMFLNQHYKNWMKEMQMQ</sequence>
<accession>A0A0B2JVY0</accession>
<organism evidence="1 2">
    <name type="scientific">Anaerovibrio lipolyticus</name>
    <dbReference type="NCBI Taxonomy" id="82374"/>
    <lineage>
        <taxon>Bacteria</taxon>
        <taxon>Bacillati</taxon>
        <taxon>Bacillota</taxon>
        <taxon>Negativicutes</taxon>
        <taxon>Selenomonadales</taxon>
        <taxon>Selenomonadaceae</taxon>
        <taxon>Anaerovibrio</taxon>
    </lineage>
</organism>
<gene>
    <name evidence="1" type="ORF">NZ47_04330</name>
</gene>
<dbReference type="EMBL" id="JSCE01000086">
    <property type="protein sequence ID" value="KHM52515.1"/>
    <property type="molecule type" value="Genomic_DNA"/>
</dbReference>
<dbReference type="Proteomes" id="UP000030993">
    <property type="component" value="Unassembled WGS sequence"/>
</dbReference>
<dbReference type="RefSeq" id="WP_039206821.1">
    <property type="nucleotide sequence ID" value="NZ_JSCE01000086.1"/>
</dbReference>
<protein>
    <submittedName>
        <fullName evidence="1">Uncharacterized protein</fullName>
    </submittedName>
</protein>
<name>A0A0B2JVY0_9FIRM</name>
<proteinExistence type="predicted"/>
<comment type="caution">
    <text evidence="1">The sequence shown here is derived from an EMBL/GenBank/DDBJ whole genome shotgun (WGS) entry which is preliminary data.</text>
</comment>